<dbReference type="Proteomes" id="UP001285636">
    <property type="component" value="Unassembled WGS sequence"/>
</dbReference>
<reference evidence="1" key="1">
    <citation type="submission" date="2023-10" db="EMBL/GenBank/DDBJ databases">
        <title>Screening of Alkalihalophilus pseudofirmusBZ-TG-HK211 and Its Alleviation of Salt Stress on Rapeseed Growth.</title>
        <authorList>
            <person name="Zhao B."/>
            <person name="Guo T."/>
        </authorList>
    </citation>
    <scope>NUCLEOTIDE SEQUENCE</scope>
    <source>
        <strain evidence="1">BZ-TG-HK211</strain>
    </source>
</reference>
<proteinExistence type="predicted"/>
<evidence type="ECO:0000313" key="1">
    <source>
        <dbReference type="EMBL" id="MDV2888152.1"/>
    </source>
</evidence>
<feature type="non-terminal residue" evidence="1">
    <location>
        <position position="84"/>
    </location>
</feature>
<comment type="caution">
    <text evidence="1">The sequence shown here is derived from an EMBL/GenBank/DDBJ whole genome shotgun (WGS) entry which is preliminary data.</text>
</comment>
<organism evidence="1 2">
    <name type="scientific">Alkalihalophilus pseudofirmus</name>
    <name type="common">Bacillus pseudofirmus</name>
    <dbReference type="NCBI Taxonomy" id="79885"/>
    <lineage>
        <taxon>Bacteria</taxon>
        <taxon>Bacillati</taxon>
        <taxon>Bacillota</taxon>
        <taxon>Bacilli</taxon>
        <taxon>Bacillales</taxon>
        <taxon>Bacillaceae</taxon>
        <taxon>Alkalihalophilus</taxon>
    </lineage>
</organism>
<evidence type="ECO:0000313" key="2">
    <source>
        <dbReference type="Proteomes" id="UP001285636"/>
    </source>
</evidence>
<sequence length="84" mass="9663">FHAEEAGFFLLSEDQAKVRILPGSTPYFYSKQARTYIEYIKEKVLREKDSLYFADISLQKINSLKDFRSIMAVPAFHSGVLKGI</sequence>
<protein>
    <submittedName>
        <fullName evidence="1">GGDEF domain-containing protein</fullName>
    </submittedName>
</protein>
<dbReference type="AlphaFoldDB" id="A0AAJ2U6J9"/>
<feature type="non-terminal residue" evidence="1">
    <location>
        <position position="1"/>
    </location>
</feature>
<name>A0AAJ2U6J9_ALKPS</name>
<dbReference type="EMBL" id="JAWJAY010001006">
    <property type="protein sequence ID" value="MDV2888152.1"/>
    <property type="molecule type" value="Genomic_DNA"/>
</dbReference>
<accession>A0AAJ2U6J9</accession>
<gene>
    <name evidence="1" type="ORF">RYX45_23600</name>
</gene>